<dbReference type="EMBL" id="VFPN01000002">
    <property type="protein sequence ID" value="TQM63309.1"/>
    <property type="molecule type" value="Genomic_DNA"/>
</dbReference>
<dbReference type="Pfam" id="PF01872">
    <property type="entry name" value="RibD_C"/>
    <property type="match status" value="1"/>
</dbReference>
<dbReference type="Proteomes" id="UP000318331">
    <property type="component" value="Unassembled WGS sequence"/>
</dbReference>
<proteinExistence type="predicted"/>
<protein>
    <submittedName>
        <fullName evidence="2">Dihydrofolate reductase</fullName>
    </submittedName>
</protein>
<comment type="caution">
    <text evidence="2">The sequence shown here is derived from an EMBL/GenBank/DDBJ whole genome shotgun (WGS) entry which is preliminary data.</text>
</comment>
<dbReference type="InterPro" id="IPR050765">
    <property type="entry name" value="Riboflavin_Biosynth_HTPR"/>
</dbReference>
<accession>A0A543HYC3</accession>
<dbReference type="SUPFAM" id="SSF53597">
    <property type="entry name" value="Dihydrofolate reductase-like"/>
    <property type="match status" value="1"/>
</dbReference>
<dbReference type="InterPro" id="IPR002734">
    <property type="entry name" value="RibDG_C"/>
</dbReference>
<dbReference type="PANTHER" id="PTHR38011">
    <property type="entry name" value="DIHYDROFOLATE REDUCTASE FAMILY PROTEIN (AFU_ORTHOLOGUE AFUA_8G06820)"/>
    <property type="match status" value="1"/>
</dbReference>
<dbReference type="PANTHER" id="PTHR38011:SF11">
    <property type="entry name" value="2,5-DIAMINO-6-RIBOSYLAMINO-4(3H)-PYRIMIDINONE 5'-PHOSPHATE REDUCTASE"/>
    <property type="match status" value="1"/>
</dbReference>
<evidence type="ECO:0000259" key="1">
    <source>
        <dbReference type="Pfam" id="PF01872"/>
    </source>
</evidence>
<evidence type="ECO:0000313" key="2">
    <source>
        <dbReference type="EMBL" id="TQM63309.1"/>
    </source>
</evidence>
<feature type="domain" description="Bacterial bifunctional deaminase-reductase C-terminal" evidence="1">
    <location>
        <begin position="80"/>
        <end position="166"/>
    </location>
</feature>
<dbReference type="InterPro" id="IPR024072">
    <property type="entry name" value="DHFR-like_dom_sf"/>
</dbReference>
<keyword evidence="3" id="KW-1185">Reference proteome</keyword>
<dbReference type="RefSeq" id="WP_141917332.1">
    <property type="nucleotide sequence ID" value="NZ_BAAAYS010000025.1"/>
</dbReference>
<dbReference type="GO" id="GO:0009231">
    <property type="term" value="P:riboflavin biosynthetic process"/>
    <property type="evidence" value="ECO:0007669"/>
    <property type="project" value="InterPro"/>
</dbReference>
<dbReference type="AlphaFoldDB" id="A0A543HYC3"/>
<dbReference type="OrthoDB" id="3427770at2"/>
<evidence type="ECO:0000313" key="3">
    <source>
        <dbReference type="Proteomes" id="UP000318331"/>
    </source>
</evidence>
<organism evidence="2 3">
    <name type="scientific">Klugiella xanthotipulae</name>
    <dbReference type="NCBI Taxonomy" id="244735"/>
    <lineage>
        <taxon>Bacteria</taxon>
        <taxon>Bacillati</taxon>
        <taxon>Actinomycetota</taxon>
        <taxon>Actinomycetes</taxon>
        <taxon>Micrococcales</taxon>
        <taxon>Microbacteriaceae</taxon>
        <taxon>Klugiella</taxon>
    </lineage>
</organism>
<sequence>MSTQFYTATSIDGFIADEHNSLEWLTSLGDANDSDNDHGYSAFYANVGALAMGSTTYEWLLKNLVYANPLAPAPWPYEKPTWVLSHRELPVLPGANIRFAQGDIATVHTEMMTAAGGQNVWVVGGGDLAGQFYDRQLLDEVILSVAPVTLGSGAPLFPRRAVAPALTLRGQPGFDGTFVQLHYDVTYPGAKSSSAQSARI</sequence>
<dbReference type="Gene3D" id="3.40.430.10">
    <property type="entry name" value="Dihydrofolate Reductase, subunit A"/>
    <property type="match status" value="1"/>
</dbReference>
<name>A0A543HYC3_9MICO</name>
<dbReference type="GO" id="GO:0008703">
    <property type="term" value="F:5-amino-6-(5-phosphoribosylamino)uracil reductase activity"/>
    <property type="evidence" value="ECO:0007669"/>
    <property type="project" value="InterPro"/>
</dbReference>
<gene>
    <name evidence="2" type="ORF">FB466_1569</name>
</gene>
<reference evidence="2 3" key="1">
    <citation type="submission" date="2019-06" db="EMBL/GenBank/DDBJ databases">
        <title>Sequencing the genomes of 1000 actinobacteria strains.</title>
        <authorList>
            <person name="Klenk H.-P."/>
        </authorList>
    </citation>
    <scope>NUCLEOTIDE SEQUENCE [LARGE SCALE GENOMIC DNA]</scope>
    <source>
        <strain evidence="2 3">DSM 18031</strain>
    </source>
</reference>